<evidence type="ECO:0000313" key="2">
    <source>
        <dbReference type="Proteomes" id="UP000284706"/>
    </source>
</evidence>
<evidence type="ECO:0000313" key="1">
    <source>
        <dbReference type="EMBL" id="PPQ79649.1"/>
    </source>
</evidence>
<proteinExistence type="predicted"/>
<dbReference type="EMBL" id="NHYE01004994">
    <property type="protein sequence ID" value="PPQ79649.1"/>
    <property type="molecule type" value="Genomic_DNA"/>
</dbReference>
<dbReference type="InParanoid" id="A0A409WMD9"/>
<gene>
    <name evidence="1" type="ORF">CVT26_015688</name>
</gene>
<protein>
    <submittedName>
        <fullName evidence="1">Uncharacterized protein</fullName>
    </submittedName>
</protein>
<dbReference type="Proteomes" id="UP000284706">
    <property type="component" value="Unassembled WGS sequence"/>
</dbReference>
<organism evidence="1 2">
    <name type="scientific">Gymnopilus dilepis</name>
    <dbReference type="NCBI Taxonomy" id="231916"/>
    <lineage>
        <taxon>Eukaryota</taxon>
        <taxon>Fungi</taxon>
        <taxon>Dikarya</taxon>
        <taxon>Basidiomycota</taxon>
        <taxon>Agaricomycotina</taxon>
        <taxon>Agaricomycetes</taxon>
        <taxon>Agaricomycetidae</taxon>
        <taxon>Agaricales</taxon>
        <taxon>Agaricineae</taxon>
        <taxon>Hymenogastraceae</taxon>
        <taxon>Gymnopilus</taxon>
    </lineage>
</organism>
<accession>A0A409WMD9</accession>
<name>A0A409WMD9_9AGAR</name>
<dbReference type="AlphaFoldDB" id="A0A409WMD9"/>
<comment type="caution">
    <text evidence="1">The sequence shown here is derived from an EMBL/GenBank/DDBJ whole genome shotgun (WGS) entry which is preliminary data.</text>
</comment>
<sequence length="327" mass="36805">MRRSEDLQLNRSIQSQTHKKKIGLFQNTCNVAAFDELPASHIGQIRSSRPPLQTQPSAYYLPESPYHTVDGYGTVCTAISHEDSHIPQSQPSSTVHGPYLPHPEIFEAIAYGQHRIEQTKPLTTLHNSAVEYQGITTPHHPVHSQKVPAVEVTSAIHTIPSSCPETVPSITATSSPSNPIRTTNNPHPETPALIHQPSNNIINYPSYNEIDIIPYRPFSVDGNTTTRLSGRVHVGTPHFFPPIENDMTTYERKMLYMNSLERYVIHLHQHLVAIGINPPRIEKTTKTKKISPMALQVSYFPYRYHLMKHVIVVSLNSASQQFYNICT</sequence>
<reference evidence="1 2" key="1">
    <citation type="journal article" date="2018" name="Evol. Lett.">
        <title>Horizontal gene cluster transfer increased hallucinogenic mushroom diversity.</title>
        <authorList>
            <person name="Reynolds H.T."/>
            <person name="Vijayakumar V."/>
            <person name="Gluck-Thaler E."/>
            <person name="Korotkin H.B."/>
            <person name="Matheny P.B."/>
            <person name="Slot J.C."/>
        </authorList>
    </citation>
    <scope>NUCLEOTIDE SEQUENCE [LARGE SCALE GENOMIC DNA]</scope>
    <source>
        <strain evidence="1 2">SRW20</strain>
    </source>
</reference>
<keyword evidence="2" id="KW-1185">Reference proteome</keyword>